<accession>A0AAP0KR62</accession>
<feature type="region of interest" description="Disordered" evidence="1">
    <location>
        <begin position="305"/>
        <end position="334"/>
    </location>
</feature>
<keyword evidence="3" id="KW-1185">Reference proteome</keyword>
<evidence type="ECO:0000313" key="3">
    <source>
        <dbReference type="Proteomes" id="UP001419268"/>
    </source>
</evidence>
<evidence type="ECO:0000313" key="2">
    <source>
        <dbReference type="EMBL" id="KAK9157156.1"/>
    </source>
</evidence>
<dbReference type="EMBL" id="JBBNAG010000002">
    <property type="protein sequence ID" value="KAK9157156.1"/>
    <property type="molecule type" value="Genomic_DNA"/>
</dbReference>
<evidence type="ECO:0000256" key="1">
    <source>
        <dbReference type="SAM" id="MobiDB-lite"/>
    </source>
</evidence>
<gene>
    <name evidence="2" type="ORF">Scep_003730</name>
</gene>
<sequence>MESQLQDFGSPSKDQYSFNIPNCRNLTLKICIILSNEEFSTHFEWHPEKQGAVKEEVYWRTRAHIDWLQLEDRNTPYFHAIFKEKRRNNINKSFGKNNGSIVSSHIEMAKLQGWKFIAEHSTWAARQHLSQQQGGPRACLGHHAKASPSSPCSDHPEPVGLGRAPASTRSVPGGPRPLAAPVRRETCTTSRDVGRPSASGYERLSASGEVVSPRGGVCTVARWTLEHALGTMPRQVPRAHARPPRAGGTWPSPASTEAYGRTRTVSGPCPFEKHAPRPRDVGRPSASDYEQLSASGYEKLINYLGHGHDQGTSRVVGGLEPSGGMRARRLRAAP</sequence>
<feature type="compositionally biased region" description="Basic and acidic residues" evidence="1">
    <location>
        <begin position="271"/>
        <end position="282"/>
    </location>
</feature>
<protein>
    <submittedName>
        <fullName evidence="2">Uncharacterized protein</fullName>
    </submittedName>
</protein>
<dbReference type="Proteomes" id="UP001419268">
    <property type="component" value="Unassembled WGS sequence"/>
</dbReference>
<organism evidence="2 3">
    <name type="scientific">Stephania cephalantha</name>
    <dbReference type="NCBI Taxonomy" id="152367"/>
    <lineage>
        <taxon>Eukaryota</taxon>
        <taxon>Viridiplantae</taxon>
        <taxon>Streptophyta</taxon>
        <taxon>Embryophyta</taxon>
        <taxon>Tracheophyta</taxon>
        <taxon>Spermatophyta</taxon>
        <taxon>Magnoliopsida</taxon>
        <taxon>Ranunculales</taxon>
        <taxon>Menispermaceae</taxon>
        <taxon>Menispermoideae</taxon>
        <taxon>Cissampelideae</taxon>
        <taxon>Stephania</taxon>
    </lineage>
</organism>
<proteinExistence type="predicted"/>
<name>A0AAP0KR62_9MAGN</name>
<dbReference type="AlphaFoldDB" id="A0AAP0KR62"/>
<reference evidence="2 3" key="1">
    <citation type="submission" date="2024-01" db="EMBL/GenBank/DDBJ databases">
        <title>Genome assemblies of Stephania.</title>
        <authorList>
            <person name="Yang L."/>
        </authorList>
    </citation>
    <scope>NUCLEOTIDE SEQUENCE [LARGE SCALE GENOMIC DNA]</scope>
    <source>
        <strain evidence="2">JXDWG</strain>
        <tissue evidence="2">Leaf</tissue>
    </source>
</reference>
<feature type="region of interest" description="Disordered" evidence="1">
    <location>
        <begin position="234"/>
        <end position="287"/>
    </location>
</feature>
<comment type="caution">
    <text evidence="2">The sequence shown here is derived from an EMBL/GenBank/DDBJ whole genome shotgun (WGS) entry which is preliminary data.</text>
</comment>
<feature type="region of interest" description="Disordered" evidence="1">
    <location>
        <begin position="128"/>
        <end position="206"/>
    </location>
</feature>